<accession>A0A7S3FIQ4</accession>
<reference evidence="1" key="1">
    <citation type="submission" date="2021-01" db="EMBL/GenBank/DDBJ databases">
        <authorList>
            <person name="Corre E."/>
            <person name="Pelletier E."/>
            <person name="Niang G."/>
            <person name="Scheremetjew M."/>
            <person name="Finn R."/>
            <person name="Kale V."/>
            <person name="Holt S."/>
            <person name="Cochrane G."/>
            <person name="Meng A."/>
            <person name="Brown T."/>
            <person name="Cohen L."/>
        </authorList>
    </citation>
    <scope>NUCLEOTIDE SEQUENCE</scope>
    <source>
        <strain evidence="1">CCMP281</strain>
    </source>
</reference>
<sequence>MGNRAANVIEHPYHVKYLHSYIYELVQREGDSPNSTRVGLSLIPRVVNVLEALVADEKVDVHDMLAVLRLHSNFLAMPRLEARPAVWAKPVPWAPPEEGFKRGEVGVYAPGDPIFESDLASTFELDKDAMEPPRPEDQEYQFFHKFKIFHAFPHKQEVVTEPNERGKEAWIEHASFRAHIKKRLDDRILEILSPNRSAQQKDEL</sequence>
<organism evidence="1">
    <name type="scientific">Haptolina ericina</name>
    <dbReference type="NCBI Taxonomy" id="156174"/>
    <lineage>
        <taxon>Eukaryota</taxon>
        <taxon>Haptista</taxon>
        <taxon>Haptophyta</taxon>
        <taxon>Prymnesiophyceae</taxon>
        <taxon>Prymnesiales</taxon>
        <taxon>Prymnesiaceae</taxon>
        <taxon>Haptolina</taxon>
    </lineage>
</organism>
<dbReference type="AlphaFoldDB" id="A0A7S3FIQ4"/>
<dbReference type="EMBL" id="HBHX01065439">
    <property type="protein sequence ID" value="CAE0146233.1"/>
    <property type="molecule type" value="Transcribed_RNA"/>
</dbReference>
<proteinExistence type="predicted"/>
<name>A0A7S3FIQ4_9EUKA</name>
<protein>
    <submittedName>
        <fullName evidence="1">Uncharacterized protein</fullName>
    </submittedName>
</protein>
<evidence type="ECO:0000313" key="1">
    <source>
        <dbReference type="EMBL" id="CAE0146233.1"/>
    </source>
</evidence>
<gene>
    <name evidence="1" type="ORF">HERI1096_LOCUS36241</name>
</gene>